<evidence type="ECO:0000313" key="4">
    <source>
        <dbReference type="Proteomes" id="UP001190700"/>
    </source>
</evidence>
<dbReference type="PROSITE" id="PS50994">
    <property type="entry name" value="INTEGRASE"/>
    <property type="match status" value="1"/>
</dbReference>
<dbReference type="GO" id="GO:0003676">
    <property type="term" value="F:nucleic acid binding"/>
    <property type="evidence" value="ECO:0007669"/>
    <property type="project" value="InterPro"/>
</dbReference>
<dbReference type="Gene3D" id="3.30.420.10">
    <property type="entry name" value="Ribonuclease H-like superfamily/Ribonuclease H"/>
    <property type="match status" value="1"/>
</dbReference>
<dbReference type="InterPro" id="IPR057670">
    <property type="entry name" value="SH3_retrovirus"/>
</dbReference>
<dbReference type="SUPFAM" id="SSF53098">
    <property type="entry name" value="Ribonuclease H-like"/>
    <property type="match status" value="1"/>
</dbReference>
<dbReference type="CDD" id="cd09272">
    <property type="entry name" value="RNase_HI_RT_Ty1"/>
    <property type="match status" value="1"/>
</dbReference>
<evidence type="ECO:0000256" key="1">
    <source>
        <dbReference type="SAM" id="MobiDB-lite"/>
    </source>
</evidence>
<organism evidence="3 4">
    <name type="scientific">Cymbomonas tetramitiformis</name>
    <dbReference type="NCBI Taxonomy" id="36881"/>
    <lineage>
        <taxon>Eukaryota</taxon>
        <taxon>Viridiplantae</taxon>
        <taxon>Chlorophyta</taxon>
        <taxon>Pyramimonadophyceae</taxon>
        <taxon>Pyramimonadales</taxon>
        <taxon>Pyramimonadaceae</taxon>
        <taxon>Cymbomonas</taxon>
    </lineage>
</organism>
<accession>A0AAE0GIG7</accession>
<dbReference type="InterPro" id="IPR001584">
    <property type="entry name" value="Integrase_cat-core"/>
</dbReference>
<reference evidence="3 4" key="1">
    <citation type="journal article" date="2015" name="Genome Biol. Evol.">
        <title>Comparative Genomics of a Bacterivorous Green Alga Reveals Evolutionary Causalities and Consequences of Phago-Mixotrophic Mode of Nutrition.</title>
        <authorList>
            <person name="Burns J.A."/>
            <person name="Paasch A."/>
            <person name="Narechania A."/>
            <person name="Kim E."/>
        </authorList>
    </citation>
    <scope>NUCLEOTIDE SEQUENCE [LARGE SCALE GENOMIC DNA]</scope>
    <source>
        <strain evidence="3 4">PLY_AMNH</strain>
    </source>
</reference>
<protein>
    <recommendedName>
        <fullName evidence="2">Integrase catalytic domain-containing protein</fullName>
    </recommendedName>
</protein>
<feature type="compositionally biased region" description="Basic and acidic residues" evidence="1">
    <location>
        <begin position="245"/>
        <end position="261"/>
    </location>
</feature>
<dbReference type="PANTHER" id="PTHR11439:SF440">
    <property type="entry name" value="INTEGRASE CATALYTIC DOMAIN-CONTAINING PROTEIN"/>
    <property type="match status" value="1"/>
</dbReference>
<dbReference type="Pfam" id="PF25597">
    <property type="entry name" value="SH3_retrovirus"/>
    <property type="match status" value="1"/>
</dbReference>
<feature type="region of interest" description="Disordered" evidence="1">
    <location>
        <begin position="55"/>
        <end position="80"/>
    </location>
</feature>
<keyword evidence="4" id="KW-1185">Reference proteome</keyword>
<feature type="domain" description="Integrase catalytic" evidence="2">
    <location>
        <begin position="641"/>
        <end position="829"/>
    </location>
</feature>
<evidence type="ECO:0000259" key="2">
    <source>
        <dbReference type="PROSITE" id="PS50994"/>
    </source>
</evidence>
<comment type="caution">
    <text evidence="3">The sequence shown here is derived from an EMBL/GenBank/DDBJ whole genome shotgun (WGS) entry which is preliminary data.</text>
</comment>
<dbReference type="InterPro" id="IPR012337">
    <property type="entry name" value="RNaseH-like_sf"/>
</dbReference>
<dbReference type="Pfam" id="PF07727">
    <property type="entry name" value="RVT_2"/>
    <property type="match status" value="1"/>
</dbReference>
<dbReference type="GO" id="GO:0015074">
    <property type="term" value="P:DNA integration"/>
    <property type="evidence" value="ECO:0007669"/>
    <property type="project" value="InterPro"/>
</dbReference>
<name>A0AAE0GIG7_9CHLO</name>
<sequence length="1601" mass="180781">MGKNVLTLKERNKFRSWTTFQSALQASLGFYPELEELPNSVNDTYVGSMKDLEEFDTNEPKTPHSQTGDNDNDNDSVSDISVSTVRGSTSLASEVLQSILLQVTEDDANDIVRRCGKDGLKSYRKPKFTIEPQLFGQLANFIVKLLALPITIDGDPSAQLGVFSDCMSSIRNYGAEKLCSRTIEVMVMAVLVTIMPSQYASVVTEIGRQRKPTFEGFCQKMEYLYGNVLSVQSSMEQAHAATALKNDRSRQKDQERRNAEKIPEENLEEVFVACVATSDSPIVRYDGEILHPSWVHGVYEEEYGESEVCGEVTEPTVPTVDDEVVLVCNDEPLDRVLHFDTMATQSIFNDVRYFVNQSVDESKACVFKVMGNTVTGSRGSGYGKLFLRNLITGGVDEFVIEAQFVPDSPFNLVSAVRFEDKLGLYAQMRDRTLEGMEEYYSEENSVFDHVLVGRAFYGNPPYPDEFIGKLLCKVLTDFAKDPAHTKFLLVLKRTPNASWWPLTAKMEELATYPKGSVIFSAVKEQCYDVAKLKVAEPGRVWVTGTPWPVTVFYLDQFTVGRPDAKVLVHLRLSHLNDHYQEVLDTQGENLGVNTEELESSSVDRCSIQCMACQVALAIRPSQKNTGKVPHGARKAIRKRVRSTRLGQLTFTDHGGPFVPSTKGYRGYTIHVDDFSDVVRMYIWKKKLEYTDALEDYRVWLQWLGRQRVLEGDHREKLEEVVYDAEMLNLHSDNDTTIVKGKAEAYCAEQGITQRTGSPYLHENNSRAEVLNKLIQARARAMLLTAGLPATMWPLAMMHSVYVINRTPKAGMAMASSYGKLGLPLRLDELRVFGCTAYAFVDPKLRTKLQDRATRLIYVGHDEASTAYLLYCPEREKIVRSGMVKFDERVTDVGQLILSWDPAMLRPLRSNFDVVRLDGPFTEKFVGCASEILDLSVYIEIDGDKRLGVVKLPGKTGSFWVPVSVFLKVHDTHLPLLQELRKARGVNVFYPIFEQVWLQVAAEPREEAIVSANALGEHATPYQVVLCRNGRAVDVEETSMDFSVRQIAMVAQAEKKVKSGKTQKWLPSGVTEPRSWAQLLSASDVTEWLAADKAEENALIDEKEAIRPVRELPLGVTAVGMKAVSTVKLDGQNQLDKRKRRWVVFGNKQTHGLNYENTYSPCTQLSTLRVIFMLSLVWSQEGLALDVVTCFLNPKLDTDEPIYITFPDGRMVRGCRFGQLLSSVYGLKQPPQVWYYTSKRWLLKYDDRLRVLSVDPCLHYIWQPPTLIVLLYVHVDDYFCFTNQREWKVDFFREFREKYKCIDKGPVTSVLGMTVEYGSVDGARSWSFSQEGLIDRMLERYGMVDCHSAPTPMEHKLCLEPAEMVRSVHFPYANLLMELMWVARCTHPDILTACSYLARFAHCYDETHWKALQRVLRYLKGTQGKQFFRLECRVPTSCTTPLVISAYTDADHAADKVTRRSVTGSLVTLNGGTVMFSSKLQKTVALSSTDAELMALTETARDAEYCYNLLSEIAVVETPMTLHGDNHASVYQAENALNNSATRHVAVRYRYASSLVENGRIIIAKVPTMQKVANFFTKALAVDRFRTLARIIMRGFSASVEE</sequence>
<evidence type="ECO:0000313" key="3">
    <source>
        <dbReference type="EMBL" id="KAK3278558.1"/>
    </source>
</evidence>
<dbReference type="EMBL" id="LGRX02005382">
    <property type="protein sequence ID" value="KAK3278558.1"/>
    <property type="molecule type" value="Genomic_DNA"/>
</dbReference>
<dbReference type="Proteomes" id="UP001190700">
    <property type="component" value="Unassembled WGS sequence"/>
</dbReference>
<dbReference type="InterPro" id="IPR013103">
    <property type="entry name" value="RVT_2"/>
</dbReference>
<dbReference type="PANTHER" id="PTHR11439">
    <property type="entry name" value="GAG-POL-RELATED RETROTRANSPOSON"/>
    <property type="match status" value="1"/>
</dbReference>
<gene>
    <name evidence="3" type="ORF">CYMTET_13514</name>
</gene>
<dbReference type="InterPro" id="IPR036397">
    <property type="entry name" value="RNaseH_sf"/>
</dbReference>
<proteinExistence type="predicted"/>
<feature type="region of interest" description="Disordered" evidence="1">
    <location>
        <begin position="240"/>
        <end position="261"/>
    </location>
</feature>